<evidence type="ECO:0000313" key="3">
    <source>
        <dbReference type="Proteomes" id="UP000775547"/>
    </source>
</evidence>
<evidence type="ECO:0000313" key="2">
    <source>
        <dbReference type="EMBL" id="KAG5642069.1"/>
    </source>
</evidence>
<organism evidence="2 3">
    <name type="scientific">Asterophora parasitica</name>
    <dbReference type="NCBI Taxonomy" id="117018"/>
    <lineage>
        <taxon>Eukaryota</taxon>
        <taxon>Fungi</taxon>
        <taxon>Dikarya</taxon>
        <taxon>Basidiomycota</taxon>
        <taxon>Agaricomycotina</taxon>
        <taxon>Agaricomycetes</taxon>
        <taxon>Agaricomycetidae</taxon>
        <taxon>Agaricales</taxon>
        <taxon>Tricholomatineae</taxon>
        <taxon>Lyophyllaceae</taxon>
        <taxon>Asterophora</taxon>
    </lineage>
</organism>
<comment type="caution">
    <text evidence="2">The sequence shown here is derived from an EMBL/GenBank/DDBJ whole genome shotgun (WGS) entry which is preliminary data.</text>
</comment>
<proteinExistence type="predicted"/>
<dbReference type="AlphaFoldDB" id="A0A9P7G1B1"/>
<feature type="compositionally biased region" description="Polar residues" evidence="1">
    <location>
        <begin position="355"/>
        <end position="373"/>
    </location>
</feature>
<feature type="compositionally biased region" description="Low complexity" evidence="1">
    <location>
        <begin position="82"/>
        <end position="91"/>
    </location>
</feature>
<feature type="compositionally biased region" description="Low complexity" evidence="1">
    <location>
        <begin position="188"/>
        <end position="209"/>
    </location>
</feature>
<feature type="compositionally biased region" description="Low complexity" evidence="1">
    <location>
        <begin position="435"/>
        <end position="444"/>
    </location>
</feature>
<evidence type="ECO:0000256" key="1">
    <source>
        <dbReference type="SAM" id="MobiDB-lite"/>
    </source>
</evidence>
<feature type="compositionally biased region" description="Pro residues" evidence="1">
    <location>
        <begin position="289"/>
        <end position="307"/>
    </location>
</feature>
<name>A0A9P7G1B1_9AGAR</name>
<reference evidence="2" key="1">
    <citation type="submission" date="2020-07" db="EMBL/GenBank/DDBJ databases">
        <authorList>
            <person name="Nieuwenhuis M."/>
            <person name="Van De Peppel L.J.J."/>
        </authorList>
    </citation>
    <scope>NUCLEOTIDE SEQUENCE</scope>
    <source>
        <strain evidence="2">AP01</strain>
        <tissue evidence="2">Mycelium</tissue>
    </source>
</reference>
<feature type="region of interest" description="Disordered" evidence="1">
    <location>
        <begin position="133"/>
        <end position="458"/>
    </location>
</feature>
<feature type="compositionally biased region" description="Basic and acidic residues" evidence="1">
    <location>
        <begin position="164"/>
        <end position="175"/>
    </location>
</feature>
<dbReference type="OrthoDB" id="3067314at2759"/>
<protein>
    <submittedName>
        <fullName evidence="2">Uncharacterized protein</fullName>
    </submittedName>
</protein>
<feature type="compositionally biased region" description="Polar residues" evidence="1">
    <location>
        <begin position="54"/>
        <end position="64"/>
    </location>
</feature>
<dbReference type="EMBL" id="JABCKV010000219">
    <property type="protein sequence ID" value="KAG5642069.1"/>
    <property type="molecule type" value="Genomic_DNA"/>
</dbReference>
<dbReference type="Proteomes" id="UP000775547">
    <property type="component" value="Unassembled WGS sequence"/>
</dbReference>
<sequence>MDSLLLEVSRRPGERSVLTEFRSSSNSFMSITTEKRPVKTNTSWPTFAHYTSDPIASTSSNATVVRTRPLRRTNSSQRARLGPDSASHASSPPAPDGSIWGKDRHELLAVCQNASERMDENAFLHVDMSVDAGTSKRKLRQPPIAGVSKTRRATVPYPVGLEASRWEKGKQKESLVSDANPPNVRRQSLLSSSSSSSSASSTMSSPATPGKSFASPHSMDTSLADFDAGDVSTMDVEPHHEPSEFSGEIARKPAPPSKRPPSREQPASTPPAPRLHPLLTQRYREESPKPAPVRHPAPVTERPPPPAFHSNAPPGLSLSQATRPPALGMRRVHTAPIACQHALPTRQRGFKPPLLSQQGAIRTQASQHTNTKFSRPVAEHPSPGDAVSSGSGRPRIPQPQFPELPRSKPVSSNRSEAHPSKSTPAREPSPEANVDPDSSFGDMSFDMDELEATMQMYD</sequence>
<gene>
    <name evidence="2" type="ORF">DXG03_003647</name>
</gene>
<reference evidence="2" key="2">
    <citation type="submission" date="2021-10" db="EMBL/GenBank/DDBJ databases">
        <title>Phylogenomics reveals ancestral predisposition of the termite-cultivated fungus Termitomyces towards a domesticated lifestyle.</title>
        <authorList>
            <person name="Auxier B."/>
            <person name="Grum-Grzhimaylo A."/>
            <person name="Cardenas M.E."/>
            <person name="Lodge J.D."/>
            <person name="Laessoe T."/>
            <person name="Pedersen O."/>
            <person name="Smith M.E."/>
            <person name="Kuyper T.W."/>
            <person name="Franco-Molano E.A."/>
            <person name="Baroni T.J."/>
            <person name="Aanen D.K."/>
        </authorList>
    </citation>
    <scope>NUCLEOTIDE SEQUENCE</scope>
    <source>
        <strain evidence="2">AP01</strain>
        <tissue evidence="2">Mycelium</tissue>
    </source>
</reference>
<accession>A0A9P7G1B1</accession>
<keyword evidence="3" id="KW-1185">Reference proteome</keyword>
<feature type="region of interest" description="Disordered" evidence="1">
    <location>
        <begin position="49"/>
        <end position="101"/>
    </location>
</feature>